<dbReference type="Pfam" id="PF13091">
    <property type="entry name" value="PLDc_2"/>
    <property type="match status" value="1"/>
</dbReference>
<dbReference type="HOGENOM" id="CLU_008466_1_0_0"/>
<dbReference type="AlphaFoldDB" id="B0VHW5"/>
<reference evidence="4 5" key="1">
    <citation type="journal article" date="2008" name="J. Bacteriol.">
        <title>'Candidatus Cloacamonas acidaminovorans': genome sequence reconstruction provides a first glimpse of a new bacterial division.</title>
        <authorList>
            <person name="Pelletier E."/>
            <person name="Kreimeyer A."/>
            <person name="Bocs S."/>
            <person name="Rouy Z."/>
            <person name="Gyapay G."/>
            <person name="Chouari R."/>
            <person name="Riviere D."/>
            <person name="Ganesan A."/>
            <person name="Daegelen P."/>
            <person name="Sghir A."/>
            <person name="Cohen G.N."/>
            <person name="Medigue C."/>
            <person name="Weissenbach J."/>
            <person name="Le Paslier D."/>
        </authorList>
    </citation>
    <scope>NUCLEOTIDE SEQUENCE [LARGE SCALE GENOMIC DNA]</scope>
    <source>
        <strain evidence="5">Evry</strain>
    </source>
</reference>
<dbReference type="InterPro" id="IPR014001">
    <property type="entry name" value="Helicase_ATP-bd"/>
</dbReference>
<feature type="domain" description="Helicase ATP-binding" evidence="2">
    <location>
        <begin position="267"/>
        <end position="408"/>
    </location>
</feature>
<dbReference type="InterPro" id="IPR000330">
    <property type="entry name" value="SNF2_N"/>
</dbReference>
<evidence type="ECO:0000259" key="3">
    <source>
        <dbReference type="PROSITE" id="PS51194"/>
    </source>
</evidence>
<dbReference type="PROSITE" id="PS51194">
    <property type="entry name" value="HELICASE_CTER"/>
    <property type="match status" value="1"/>
</dbReference>
<dbReference type="InterPro" id="IPR027417">
    <property type="entry name" value="P-loop_NTPase"/>
</dbReference>
<sequence>MMSNFITNSGNKNLKSRLSELIRESQELKFLVGFFYFSGIQELIDSLQQNPNLILKVLVGLNVDCLSYGIVEYAEERYKQNVERIVLYHQSVLKAINNDIFDNELFYQQASYIIEQITAGRIIIRKTRKPNHSKLYLFKLKEEQVVRKNLFITGSSNLTKAGMTDQEEFNVEISDYGFSEAEQYFDTLWDNAISITEADKEKATLLNNLQHKTLLKSIHPFDAYMYVVKSWLDTFYTEEYSSDIAYFMQKKGYRPLKYEIDAVWQSLSILEENGGVILADVVGLGKSIIASLIGWKMRKRGIIICPPGLIGDETARSGWKQYKEDFELYDWEVRSGGDLDSIIEFLNRAKNIEVIIVDEAHRYRNGTTETYEKLKTICRGRKVILLTATPFNNTPADILSLLSLFIVPKKSNITLNSNLVDLFRFYNSLFKDLAFITKNRNSEDPSKKNDAQRKYNGLFGNGEIDIKKVTRRAKILSQQIREVIEPVTVRRNRLDLLSDPEYKEEIKELSKVENPQEWYYELTQEQSAFYDRVIEEYFTDSQNFPDRFKGPVYKPYKYEGIKTEEGKLTRQEQIDQLSQDNLYDILRRQMVKRLESSFGAFKKSVENLLNSYIQIKTFIQNSNGLYILDRKLINKADVDDPESIDAILDQFRQNNLDKEGRKNKIYNVNDFTLKEEFFADMDSDIALFQKILKEIDSLKLVENDPKLNTLLKNVHNILNQPPKKGEPPAKVVIFSEYADTVKHLESSLKEHFKNRVLVITGGLSGTILEEINTNFDAVHTIQNDDYDILLSTDKLSEGFNLNRASTVINYDIPWNPVRVIQRVGRINRISKKVFDKLYIINYFPTEQGADIVKSREIAEQKMFMIHQTLGEDTRIFDPDEEPTPAKLFTKLQTNPYELEPEGLYTKLKNLMFNWKEQYPERVKDLENMPIRIKTAKPYSSDSLVMCIRKGKLFCVSQDFTDEDGHYLALPFEEVLKRIECTPETEHLKLSPDFWQAYNLLKKEADNFSYRQSQLSNSEKAYNFLSYLLEVPDSDIQNWYPFILMLKEDIQNYGTLPDYTLKTIADWNNNGKPNFKHIIQELEKLSKTLGKDYLNKVKYGLKVYEPQVIVAIEDRIWN</sequence>
<accession>B0VHW5</accession>
<dbReference type="eggNOG" id="COG0553">
    <property type="taxonomic scope" value="Bacteria"/>
</dbReference>
<feature type="domain" description="Helicase C-terminal" evidence="3">
    <location>
        <begin position="709"/>
        <end position="911"/>
    </location>
</feature>
<name>B0VHW5_CLOAI</name>
<evidence type="ECO:0000256" key="1">
    <source>
        <dbReference type="ARBA" id="ARBA00022801"/>
    </source>
</evidence>
<evidence type="ECO:0000259" key="2">
    <source>
        <dbReference type="PROSITE" id="PS51192"/>
    </source>
</evidence>
<dbReference type="EMBL" id="CU466930">
    <property type="protein sequence ID" value="CAO80936.1"/>
    <property type="molecule type" value="Genomic_DNA"/>
</dbReference>
<dbReference type="Gene3D" id="3.40.50.300">
    <property type="entry name" value="P-loop containing nucleotide triphosphate hydrolases"/>
    <property type="match status" value="2"/>
</dbReference>
<dbReference type="PANTHER" id="PTHR10799">
    <property type="entry name" value="SNF2/RAD54 HELICASE FAMILY"/>
    <property type="match status" value="1"/>
</dbReference>
<dbReference type="Proteomes" id="UP000002019">
    <property type="component" value="Chromosome"/>
</dbReference>
<dbReference type="CDD" id="cd09178">
    <property type="entry name" value="PLDc_N_Snf2_like"/>
    <property type="match status" value="1"/>
</dbReference>
<dbReference type="InterPro" id="IPR001650">
    <property type="entry name" value="Helicase_C-like"/>
</dbReference>
<dbReference type="Gene3D" id="3.30.870.10">
    <property type="entry name" value="Endonuclease Chain A"/>
    <property type="match status" value="1"/>
</dbReference>
<dbReference type="InterPro" id="IPR049730">
    <property type="entry name" value="SNF2/RAD54-like_C"/>
</dbReference>
<organism evidence="4 5">
    <name type="scientific">Cloacimonas acidaminovorans (strain Evry)</name>
    <dbReference type="NCBI Taxonomy" id="459349"/>
    <lineage>
        <taxon>Bacteria</taxon>
        <taxon>Pseudomonadati</taxon>
        <taxon>Candidatus Cloacimonadota</taxon>
        <taxon>Candidatus Cloacimonadia</taxon>
        <taxon>Candidatus Cloacimonadales</taxon>
        <taxon>Candidatus Cloacimonadaceae</taxon>
        <taxon>Candidatus Cloacimonas</taxon>
    </lineage>
</organism>
<dbReference type="Pfam" id="PF00176">
    <property type="entry name" value="SNF2-rel_dom"/>
    <property type="match status" value="1"/>
</dbReference>
<dbReference type="InterPro" id="IPR025202">
    <property type="entry name" value="PLD-like_dom"/>
</dbReference>
<dbReference type="STRING" id="459349.CLOAM1064"/>
<keyword evidence="5" id="KW-1185">Reference proteome</keyword>
<dbReference type="SUPFAM" id="SSF52540">
    <property type="entry name" value="P-loop containing nucleoside triphosphate hydrolases"/>
    <property type="match status" value="2"/>
</dbReference>
<dbReference type="SMART" id="SM00490">
    <property type="entry name" value="HELICc"/>
    <property type="match status" value="1"/>
</dbReference>
<dbReference type="Pfam" id="PF00271">
    <property type="entry name" value="Helicase_C"/>
    <property type="match status" value="1"/>
</dbReference>
<dbReference type="SMART" id="SM00487">
    <property type="entry name" value="DEXDc"/>
    <property type="match status" value="1"/>
</dbReference>
<keyword evidence="1" id="KW-0378">Hydrolase</keyword>
<dbReference type="CDD" id="cd18793">
    <property type="entry name" value="SF2_C_SNF"/>
    <property type="match status" value="1"/>
</dbReference>
<protein>
    <submittedName>
        <fullName evidence="4">SNF2-related:Helicase, C-terminal:Type III restriction enzyme, res subunit</fullName>
    </submittedName>
</protein>
<proteinExistence type="predicted"/>
<dbReference type="eggNOG" id="COG3886">
    <property type="taxonomic scope" value="Bacteria"/>
</dbReference>
<dbReference type="PROSITE" id="PS51192">
    <property type="entry name" value="HELICASE_ATP_BIND_1"/>
    <property type="match status" value="1"/>
</dbReference>
<evidence type="ECO:0000313" key="5">
    <source>
        <dbReference type="Proteomes" id="UP000002019"/>
    </source>
</evidence>
<dbReference type="GO" id="GO:0005524">
    <property type="term" value="F:ATP binding"/>
    <property type="evidence" value="ECO:0007669"/>
    <property type="project" value="InterPro"/>
</dbReference>
<evidence type="ECO:0000313" key="4">
    <source>
        <dbReference type="EMBL" id="CAO80936.1"/>
    </source>
</evidence>
<dbReference type="GO" id="GO:0016787">
    <property type="term" value="F:hydrolase activity"/>
    <property type="evidence" value="ECO:0007669"/>
    <property type="project" value="UniProtKB-KW"/>
</dbReference>
<gene>
    <name evidence="4" type="ordered locus">CLOAM1064</name>
</gene>
<dbReference type="GO" id="GO:0004386">
    <property type="term" value="F:helicase activity"/>
    <property type="evidence" value="ECO:0007669"/>
    <property type="project" value="UniProtKB-KW"/>
</dbReference>
<dbReference type="KEGG" id="caci:CLOAM1064"/>